<comment type="function">
    <text evidence="2">May be involved in the metabolism of insect hormones and in the breakdown of synthetic insecticides.</text>
</comment>
<sequence length="455" mass="52122">MKKLADPKTILKHILTINDLPSPKSYPLIGHSYLFMPGGKYKVDRLTEAIQDISKQLGPIFKLNLGGRDIVITTNADHTETLFRNEGLRPNRPPFPALYHYRNQAFNSVGVVPGNGEEWYRFRSGVTPLLKTSLLQSYVEEQEDVSDSFVAYIKKHLNQKSVLNDVVEHLLKFAIEAISIVCPGHRFRCSSESSLRDEDIIRASKDFMDGMYQTFIGPPVWKLLKTSGYKKLESSHQTIYKVMKQHLKNTKELFSQSPELLEKKHPFMYSLFNNEQLTNDDRAMLSMEVFLGGIDTTATTVALTLYYLARDKTVQETARNDTSTSLRYLRACIKETLRLSPTAGGNSRFLTKDTLFDNYLIPQGSLVLACSSVTSCDEQYFKNAHSYYPDRWMRTNRDEEFHKFASLPFGYGPRMCPGKRLAENEMVVLIKKANSAKLRSGIGRRYRRRYGLQDE</sequence>
<gene>
    <name evidence="13" type="ORF">NQ315_000915</name>
</gene>
<dbReference type="GO" id="GO:0005506">
    <property type="term" value="F:iron ion binding"/>
    <property type="evidence" value="ECO:0007669"/>
    <property type="project" value="InterPro"/>
</dbReference>
<proteinExistence type="inferred from homology"/>
<evidence type="ECO:0000256" key="11">
    <source>
        <dbReference type="PIRSR" id="PIRSR602403-1"/>
    </source>
</evidence>
<dbReference type="Gene3D" id="1.10.630.10">
    <property type="entry name" value="Cytochrome P450"/>
    <property type="match status" value="1"/>
</dbReference>
<evidence type="ECO:0000313" key="13">
    <source>
        <dbReference type="EMBL" id="KAJ8924762.1"/>
    </source>
</evidence>
<dbReference type="InterPro" id="IPR002403">
    <property type="entry name" value="Cyt_P450_E_grp-IV"/>
</dbReference>
<dbReference type="PANTHER" id="PTHR24279">
    <property type="entry name" value="CYTOCHROME P450"/>
    <property type="match status" value="1"/>
</dbReference>
<dbReference type="InterPro" id="IPR036396">
    <property type="entry name" value="Cyt_P450_sf"/>
</dbReference>
<evidence type="ECO:0000256" key="1">
    <source>
        <dbReference type="ARBA" id="ARBA00001971"/>
    </source>
</evidence>
<organism evidence="13 14">
    <name type="scientific">Exocentrus adspersus</name>
    <dbReference type="NCBI Taxonomy" id="1586481"/>
    <lineage>
        <taxon>Eukaryota</taxon>
        <taxon>Metazoa</taxon>
        <taxon>Ecdysozoa</taxon>
        <taxon>Arthropoda</taxon>
        <taxon>Hexapoda</taxon>
        <taxon>Insecta</taxon>
        <taxon>Pterygota</taxon>
        <taxon>Neoptera</taxon>
        <taxon>Endopterygota</taxon>
        <taxon>Coleoptera</taxon>
        <taxon>Polyphaga</taxon>
        <taxon>Cucujiformia</taxon>
        <taxon>Chrysomeloidea</taxon>
        <taxon>Cerambycidae</taxon>
        <taxon>Lamiinae</taxon>
        <taxon>Acanthocinini</taxon>
        <taxon>Exocentrus</taxon>
    </lineage>
</organism>
<evidence type="ECO:0000256" key="4">
    <source>
        <dbReference type="ARBA" id="ARBA00004406"/>
    </source>
</evidence>
<keyword evidence="6 11" id="KW-0349">Heme</keyword>
<dbReference type="Proteomes" id="UP001159042">
    <property type="component" value="Unassembled WGS sequence"/>
</dbReference>
<evidence type="ECO:0000256" key="3">
    <source>
        <dbReference type="ARBA" id="ARBA00004174"/>
    </source>
</evidence>
<dbReference type="SUPFAM" id="SSF48264">
    <property type="entry name" value="Cytochrome P450"/>
    <property type="match status" value="1"/>
</dbReference>
<feature type="binding site" description="axial binding residue" evidence="11">
    <location>
        <position position="416"/>
    </location>
    <ligand>
        <name>heme</name>
        <dbReference type="ChEBI" id="CHEBI:30413"/>
    </ligand>
    <ligandPart>
        <name>Fe</name>
        <dbReference type="ChEBI" id="CHEBI:18248"/>
    </ligandPart>
</feature>
<keyword evidence="10 12" id="KW-0503">Monooxygenase</keyword>
<name>A0AAV8WEJ3_9CUCU</name>
<dbReference type="AlphaFoldDB" id="A0AAV8WEJ3"/>
<dbReference type="InterPro" id="IPR001128">
    <property type="entry name" value="Cyt_P450"/>
</dbReference>
<protein>
    <recommendedName>
        <fullName evidence="15">Cytochrome P450</fullName>
    </recommendedName>
</protein>
<comment type="subcellular location">
    <subcellularLocation>
        <location evidence="4">Endoplasmic reticulum membrane</location>
        <topology evidence="4">Peripheral membrane protein</topology>
    </subcellularLocation>
    <subcellularLocation>
        <location evidence="3">Microsome membrane</location>
        <topology evidence="3">Peripheral membrane protein</topology>
    </subcellularLocation>
</comment>
<evidence type="ECO:0000256" key="5">
    <source>
        <dbReference type="ARBA" id="ARBA00010617"/>
    </source>
</evidence>
<dbReference type="CDD" id="cd11054">
    <property type="entry name" value="CYP24A1-like"/>
    <property type="match status" value="1"/>
</dbReference>
<comment type="similarity">
    <text evidence="5 12">Belongs to the cytochrome P450 family.</text>
</comment>
<reference evidence="13 14" key="1">
    <citation type="journal article" date="2023" name="Insect Mol. Biol.">
        <title>Genome sequencing provides insights into the evolution of gene families encoding plant cell wall-degrading enzymes in longhorned beetles.</title>
        <authorList>
            <person name="Shin N.R."/>
            <person name="Okamura Y."/>
            <person name="Kirsch R."/>
            <person name="Pauchet Y."/>
        </authorList>
    </citation>
    <scope>NUCLEOTIDE SEQUENCE [LARGE SCALE GENOMIC DNA]</scope>
    <source>
        <strain evidence="13">EAD_L_NR</strain>
    </source>
</reference>
<dbReference type="GO" id="GO:0020037">
    <property type="term" value="F:heme binding"/>
    <property type="evidence" value="ECO:0007669"/>
    <property type="project" value="InterPro"/>
</dbReference>
<comment type="caution">
    <text evidence="13">The sequence shown here is derived from an EMBL/GenBank/DDBJ whole genome shotgun (WGS) entry which is preliminary data.</text>
</comment>
<evidence type="ECO:0000256" key="7">
    <source>
        <dbReference type="ARBA" id="ARBA00022723"/>
    </source>
</evidence>
<evidence type="ECO:0000256" key="8">
    <source>
        <dbReference type="ARBA" id="ARBA00023002"/>
    </source>
</evidence>
<evidence type="ECO:0000313" key="14">
    <source>
        <dbReference type="Proteomes" id="UP001159042"/>
    </source>
</evidence>
<keyword evidence="7 11" id="KW-0479">Metal-binding</keyword>
<evidence type="ECO:0000256" key="12">
    <source>
        <dbReference type="RuleBase" id="RU000461"/>
    </source>
</evidence>
<dbReference type="InterPro" id="IPR050479">
    <property type="entry name" value="CYP11_CYP27_families"/>
</dbReference>
<dbReference type="PROSITE" id="PS00086">
    <property type="entry name" value="CYTOCHROME_P450"/>
    <property type="match status" value="1"/>
</dbReference>
<dbReference type="PRINTS" id="PR00385">
    <property type="entry name" value="P450"/>
</dbReference>
<dbReference type="GO" id="GO:0016705">
    <property type="term" value="F:oxidoreductase activity, acting on paired donors, with incorporation or reduction of molecular oxygen"/>
    <property type="evidence" value="ECO:0007669"/>
    <property type="project" value="InterPro"/>
</dbReference>
<dbReference type="EMBL" id="JANEYG010000002">
    <property type="protein sequence ID" value="KAJ8924762.1"/>
    <property type="molecule type" value="Genomic_DNA"/>
</dbReference>
<dbReference type="PANTHER" id="PTHR24279:SF120">
    <property type="entry name" value="CYTOCHROME P450"/>
    <property type="match status" value="1"/>
</dbReference>
<keyword evidence="9 11" id="KW-0408">Iron</keyword>
<comment type="cofactor">
    <cofactor evidence="1 11">
        <name>heme</name>
        <dbReference type="ChEBI" id="CHEBI:30413"/>
    </cofactor>
</comment>
<keyword evidence="14" id="KW-1185">Reference proteome</keyword>
<evidence type="ECO:0000256" key="9">
    <source>
        <dbReference type="ARBA" id="ARBA00023004"/>
    </source>
</evidence>
<dbReference type="PRINTS" id="PR00465">
    <property type="entry name" value="EP450IV"/>
</dbReference>
<dbReference type="InterPro" id="IPR017972">
    <property type="entry name" value="Cyt_P450_CS"/>
</dbReference>
<dbReference type="GO" id="GO:0005789">
    <property type="term" value="C:endoplasmic reticulum membrane"/>
    <property type="evidence" value="ECO:0007669"/>
    <property type="project" value="UniProtKB-SubCell"/>
</dbReference>
<dbReference type="GO" id="GO:0004497">
    <property type="term" value="F:monooxygenase activity"/>
    <property type="evidence" value="ECO:0007669"/>
    <property type="project" value="UniProtKB-KW"/>
</dbReference>
<evidence type="ECO:0000256" key="2">
    <source>
        <dbReference type="ARBA" id="ARBA00003690"/>
    </source>
</evidence>
<evidence type="ECO:0000256" key="10">
    <source>
        <dbReference type="ARBA" id="ARBA00023033"/>
    </source>
</evidence>
<keyword evidence="8 12" id="KW-0560">Oxidoreductase</keyword>
<evidence type="ECO:0000256" key="6">
    <source>
        <dbReference type="ARBA" id="ARBA00022617"/>
    </source>
</evidence>
<accession>A0AAV8WEJ3</accession>
<evidence type="ECO:0008006" key="15">
    <source>
        <dbReference type="Google" id="ProtNLM"/>
    </source>
</evidence>
<dbReference type="Pfam" id="PF00067">
    <property type="entry name" value="p450"/>
    <property type="match status" value="1"/>
</dbReference>